<organism evidence="1 2">
    <name type="scientific">Adineta ricciae</name>
    <name type="common">Rotifer</name>
    <dbReference type="NCBI Taxonomy" id="249248"/>
    <lineage>
        <taxon>Eukaryota</taxon>
        <taxon>Metazoa</taxon>
        <taxon>Spiralia</taxon>
        <taxon>Gnathifera</taxon>
        <taxon>Rotifera</taxon>
        <taxon>Eurotatoria</taxon>
        <taxon>Bdelloidea</taxon>
        <taxon>Adinetida</taxon>
        <taxon>Adinetidae</taxon>
        <taxon>Adineta</taxon>
    </lineage>
</organism>
<protein>
    <submittedName>
        <fullName evidence="1">Uncharacterized protein</fullName>
    </submittedName>
</protein>
<dbReference type="EMBL" id="CAJNOR010000510">
    <property type="protein sequence ID" value="CAF0935019.1"/>
    <property type="molecule type" value="Genomic_DNA"/>
</dbReference>
<evidence type="ECO:0000313" key="2">
    <source>
        <dbReference type="Proteomes" id="UP000663828"/>
    </source>
</evidence>
<proteinExistence type="predicted"/>
<dbReference type="Proteomes" id="UP000663828">
    <property type="component" value="Unassembled WGS sequence"/>
</dbReference>
<sequence>MLKVSQQSRGDFENNRQFQVISYPHENVSLNSIFPQGWDRLSIAINAANEEKIRQFIDLSTSEQHCVLAEITRQWKTIFTGQSSPSQISTKHDYLNKISNDMITLLRNWSNGKSKFYAFFNRPLNQPIRSISWHLYLSNANLIELSIIRLFSYLLWNLIEKWCLFLDSEKFRDDLSNHPQSVLSPMDMEIHDKCEYFISFLPCASQIRNSLQIVQAMKTILSYYRSQFIDQRNLTQAEYYYLIPIVNVQQTDLSKSLETFLSDSHEMYQTFIDTLPKPLKYIHLNNSIETFDLWFEKVEYHLNRIDPFICNHIQTVLQDDLVPHSQCMKNDVLYFLRKSCSSWFHYMFINCLTMDTLLFVWDQYLITKDLPNFHDELLPAVTTTIVLILKDFIVECKKASEIGRILKTKPVLIETHQFQSIFSRFFLVNSLSKTIVIHQTQINQSANPVHDLLTRITKTVNLVTHGEETKRAELDRQTTSTIRTYRFDLMMSKLHCSSSKESELQIAIKRVQTRYLLNQNAPLSSDLC</sequence>
<dbReference type="InterPro" id="IPR035969">
    <property type="entry name" value="Rab-GAP_TBC_sf"/>
</dbReference>
<dbReference type="SUPFAM" id="SSF47923">
    <property type="entry name" value="Ypt/Rab-GAP domain of gyp1p"/>
    <property type="match status" value="1"/>
</dbReference>
<name>A0A814C4K0_ADIRI</name>
<dbReference type="AlphaFoldDB" id="A0A814C4K0"/>
<accession>A0A814C4K0</accession>
<evidence type="ECO:0000313" key="1">
    <source>
        <dbReference type="EMBL" id="CAF0935019.1"/>
    </source>
</evidence>
<keyword evidence="2" id="KW-1185">Reference proteome</keyword>
<reference evidence="1" key="1">
    <citation type="submission" date="2021-02" db="EMBL/GenBank/DDBJ databases">
        <authorList>
            <person name="Nowell W R."/>
        </authorList>
    </citation>
    <scope>NUCLEOTIDE SEQUENCE</scope>
</reference>
<comment type="caution">
    <text evidence="1">The sequence shown here is derived from an EMBL/GenBank/DDBJ whole genome shotgun (WGS) entry which is preliminary data.</text>
</comment>
<gene>
    <name evidence="1" type="ORF">XAT740_LOCUS9794</name>
</gene>
<dbReference type="Gene3D" id="1.10.472.80">
    <property type="entry name" value="Ypt/Rab-GAP domain of gyp1p, domain 3"/>
    <property type="match status" value="1"/>
</dbReference>